<keyword evidence="2" id="KW-1185">Reference proteome</keyword>
<name>A0A371H4Q8_MUCPR</name>
<dbReference type="AlphaFoldDB" id="A0A371H4Q8"/>
<dbReference type="OrthoDB" id="682198at2759"/>
<reference evidence="1" key="1">
    <citation type="submission" date="2018-05" db="EMBL/GenBank/DDBJ databases">
        <title>Draft genome of Mucuna pruriens seed.</title>
        <authorList>
            <person name="Nnadi N.E."/>
            <person name="Vos R."/>
            <person name="Hasami M.H."/>
            <person name="Devisetty U.K."/>
            <person name="Aguiy J.C."/>
        </authorList>
    </citation>
    <scope>NUCLEOTIDE SEQUENCE [LARGE SCALE GENOMIC DNA]</scope>
    <source>
        <strain evidence="1">JCA_2017</strain>
    </source>
</reference>
<protein>
    <submittedName>
        <fullName evidence="1">Uncharacterized protein</fullName>
    </submittedName>
</protein>
<evidence type="ECO:0000313" key="2">
    <source>
        <dbReference type="Proteomes" id="UP000257109"/>
    </source>
</evidence>
<dbReference type="EMBL" id="QJKJ01003577">
    <property type="protein sequence ID" value="RDX97757.1"/>
    <property type="molecule type" value="Genomic_DNA"/>
</dbReference>
<gene>
    <name evidence="1" type="ORF">CR513_19435</name>
</gene>
<organism evidence="1 2">
    <name type="scientific">Mucuna pruriens</name>
    <name type="common">Velvet bean</name>
    <name type="synonym">Dolichos pruriens</name>
    <dbReference type="NCBI Taxonomy" id="157652"/>
    <lineage>
        <taxon>Eukaryota</taxon>
        <taxon>Viridiplantae</taxon>
        <taxon>Streptophyta</taxon>
        <taxon>Embryophyta</taxon>
        <taxon>Tracheophyta</taxon>
        <taxon>Spermatophyta</taxon>
        <taxon>Magnoliopsida</taxon>
        <taxon>eudicotyledons</taxon>
        <taxon>Gunneridae</taxon>
        <taxon>Pentapetalae</taxon>
        <taxon>rosids</taxon>
        <taxon>fabids</taxon>
        <taxon>Fabales</taxon>
        <taxon>Fabaceae</taxon>
        <taxon>Papilionoideae</taxon>
        <taxon>50 kb inversion clade</taxon>
        <taxon>NPAAA clade</taxon>
        <taxon>indigoferoid/millettioid clade</taxon>
        <taxon>Phaseoleae</taxon>
        <taxon>Mucuna</taxon>
    </lineage>
</organism>
<proteinExistence type="predicted"/>
<accession>A0A371H4Q8</accession>
<comment type="caution">
    <text evidence="1">The sequence shown here is derived from an EMBL/GenBank/DDBJ whole genome shotgun (WGS) entry which is preliminary data.</text>
</comment>
<feature type="non-terminal residue" evidence="1">
    <location>
        <position position="1"/>
    </location>
</feature>
<dbReference type="Proteomes" id="UP000257109">
    <property type="component" value="Unassembled WGS sequence"/>
</dbReference>
<evidence type="ECO:0000313" key="1">
    <source>
        <dbReference type="EMBL" id="RDX97757.1"/>
    </source>
</evidence>
<sequence length="109" mass="12401">MELLEFALSRGTTCALSHRFATNGRAHQRYIASERPSAPKTLEVLQAKAEDRGWMTLIWNYLHNGTSSEDKVEVAKIRQTASQYIIKASHSYKREFSTPLVKCLTKTQT</sequence>